<keyword evidence="4" id="KW-0281">Fimbrium</keyword>
<dbReference type="InterPro" id="IPR050263">
    <property type="entry name" value="Bact_Fimbrial_Adh_Pro"/>
</dbReference>
<evidence type="ECO:0000313" key="7">
    <source>
        <dbReference type="EMBL" id="MEL0554521.1"/>
    </source>
</evidence>
<dbReference type="RefSeq" id="WP_123755840.1">
    <property type="nucleotide sequence ID" value="NZ_JARXNK020000106.1"/>
</dbReference>
<feature type="domain" description="Fimbrial-type adhesion" evidence="6">
    <location>
        <begin position="203"/>
        <end position="372"/>
    </location>
</feature>
<dbReference type="InterPro" id="IPR000259">
    <property type="entry name" value="Adhesion_dom_fimbrial"/>
</dbReference>
<comment type="similarity">
    <text evidence="2">Belongs to the fimbrial protein family.</text>
</comment>
<organism evidence="7 8">
    <name type="scientific">Raoultella lignicola</name>
    <dbReference type="NCBI Taxonomy" id="3040939"/>
    <lineage>
        <taxon>Bacteria</taxon>
        <taxon>Pseudomonadati</taxon>
        <taxon>Pseudomonadota</taxon>
        <taxon>Gammaproteobacteria</taxon>
        <taxon>Enterobacterales</taxon>
        <taxon>Enterobacteriaceae</taxon>
        <taxon>Klebsiella/Raoultella group</taxon>
        <taxon>Raoultella</taxon>
    </lineage>
</organism>
<dbReference type="SUPFAM" id="SSF49401">
    <property type="entry name" value="Bacterial adhesins"/>
    <property type="match status" value="1"/>
</dbReference>
<comment type="caution">
    <text evidence="7">The sequence shown here is derived from an EMBL/GenBank/DDBJ whole genome shotgun (WGS) entry which is preliminary data.</text>
</comment>
<evidence type="ECO:0000256" key="1">
    <source>
        <dbReference type="ARBA" id="ARBA00004561"/>
    </source>
</evidence>
<evidence type="ECO:0000256" key="5">
    <source>
        <dbReference type="SAM" id="SignalP"/>
    </source>
</evidence>
<dbReference type="PANTHER" id="PTHR33420">
    <property type="entry name" value="FIMBRIAL SUBUNIT ELFA-RELATED"/>
    <property type="match status" value="1"/>
</dbReference>
<reference evidence="7 8" key="1">
    <citation type="submission" date="2024-04" db="EMBL/GenBank/DDBJ databases">
        <title>Two novel Raoultella species associated with bleeding cankers of broadleaf hosts, Raoultella scottia sp. nov. and Raoultella lignicola sp. nov.</title>
        <authorList>
            <person name="Brady C.L."/>
        </authorList>
    </citation>
    <scope>NUCLEOTIDE SEQUENCE [LARGE SCALE GENOMIC DNA]</scope>
    <source>
        <strain evidence="7 8">TW_WC1a.1</strain>
    </source>
</reference>
<keyword evidence="8" id="KW-1185">Reference proteome</keyword>
<dbReference type="Gene3D" id="2.60.40.3310">
    <property type="match status" value="1"/>
</dbReference>
<evidence type="ECO:0000256" key="4">
    <source>
        <dbReference type="ARBA" id="ARBA00023263"/>
    </source>
</evidence>
<dbReference type="EMBL" id="JARXNK020000106">
    <property type="protein sequence ID" value="MEL0554521.1"/>
    <property type="molecule type" value="Genomic_DNA"/>
</dbReference>
<keyword evidence="3 5" id="KW-0732">Signal</keyword>
<comment type="subcellular location">
    <subcellularLocation>
        <location evidence="1">Fimbrium</location>
    </subcellularLocation>
</comment>
<evidence type="ECO:0000256" key="2">
    <source>
        <dbReference type="ARBA" id="ARBA00006671"/>
    </source>
</evidence>
<evidence type="ECO:0000259" key="6">
    <source>
        <dbReference type="Pfam" id="PF00419"/>
    </source>
</evidence>
<name>A0ABU9FDN7_9ENTR</name>
<accession>A0ABU9FDN7</accession>
<dbReference type="InterPro" id="IPR036937">
    <property type="entry name" value="Adhesion_dom_fimbrial_sf"/>
</dbReference>
<dbReference type="Gene3D" id="2.60.40.1090">
    <property type="entry name" value="Fimbrial-type adhesion domain"/>
    <property type="match status" value="1"/>
</dbReference>
<dbReference type="PANTHER" id="PTHR33420:SF12">
    <property type="entry name" value="FIMBRIN-LIKE PROTEIN FIMI-RELATED"/>
    <property type="match status" value="1"/>
</dbReference>
<feature type="signal peptide" evidence="5">
    <location>
        <begin position="1"/>
        <end position="23"/>
    </location>
</feature>
<protein>
    <submittedName>
        <fullName evidence="7">Fimbrial protein</fullName>
    </submittedName>
</protein>
<feature type="chain" id="PRO_5045766578" evidence="5">
    <location>
        <begin position="24"/>
        <end position="373"/>
    </location>
</feature>
<sequence>MRFNFHIKYLLSLSMLCSPWANAIVQCQQDIPEKKETLSIIANNITIGPDMPLGTVLYGGTISAPIELHLKCSSPTPESGSVKWMLGLESVNFPLSSWSGSPFGGQIYETNIPGVGIAVWYAGKAVTKESPVMAFENLITTTENQAFYFGMSSIFDISLMKIGNTPPGNYTIDSSSFPSMVKYYEAGSNMAGNFPIIARRYQLSGSINVSARTCTTPDVKVPLGTHSASVFSAADGTPWVDASIRLTDCPVFSGYHSAYSRVNLATGDIPPTTNNQISISLAPVNGIFDAENGVINITPSDESARGVGIQIAHGTPGTPSPEPFAFNRPSVVNLPKTGDSTITYPLVARYVKTSSAFSSGKADGRVTFTVNYY</sequence>
<evidence type="ECO:0000313" key="8">
    <source>
        <dbReference type="Proteomes" id="UP001312893"/>
    </source>
</evidence>
<evidence type="ECO:0000256" key="3">
    <source>
        <dbReference type="ARBA" id="ARBA00022729"/>
    </source>
</evidence>
<gene>
    <name evidence="7" type="ORF">QFI96_022805</name>
</gene>
<dbReference type="InterPro" id="IPR008966">
    <property type="entry name" value="Adhesion_dom_sf"/>
</dbReference>
<proteinExistence type="inferred from homology"/>
<dbReference type="Proteomes" id="UP001312893">
    <property type="component" value="Unassembled WGS sequence"/>
</dbReference>
<dbReference type="Pfam" id="PF00419">
    <property type="entry name" value="Fimbrial"/>
    <property type="match status" value="1"/>
</dbReference>